<feature type="region of interest" description="Disordered" evidence="7">
    <location>
        <begin position="40"/>
        <end position="61"/>
    </location>
</feature>
<evidence type="ECO:0000259" key="8">
    <source>
        <dbReference type="PROSITE" id="PS50157"/>
    </source>
</evidence>
<evidence type="ECO:0000256" key="7">
    <source>
        <dbReference type="SAM" id="MobiDB-lite"/>
    </source>
</evidence>
<dbReference type="PANTHER" id="PTHR24388:SF53">
    <property type="entry name" value="CHORION TRANSCRIPTION FACTOR CF2-RELATED"/>
    <property type="match status" value="1"/>
</dbReference>
<dbReference type="PANTHER" id="PTHR24388">
    <property type="entry name" value="ZINC FINGER PROTEIN"/>
    <property type="match status" value="1"/>
</dbReference>
<evidence type="ECO:0000313" key="10">
    <source>
        <dbReference type="Proteomes" id="UP000654370"/>
    </source>
</evidence>
<evidence type="ECO:0000256" key="4">
    <source>
        <dbReference type="ARBA" id="ARBA00022833"/>
    </source>
</evidence>
<keyword evidence="2" id="KW-0677">Repeat</keyword>
<dbReference type="GO" id="GO:0000981">
    <property type="term" value="F:DNA-binding transcription factor activity, RNA polymerase II-specific"/>
    <property type="evidence" value="ECO:0007669"/>
    <property type="project" value="TreeGrafter"/>
</dbReference>
<dbReference type="GO" id="GO:0008270">
    <property type="term" value="F:zinc ion binding"/>
    <property type="evidence" value="ECO:0007669"/>
    <property type="project" value="UniProtKB-KW"/>
</dbReference>
<dbReference type="SUPFAM" id="SSF57667">
    <property type="entry name" value="beta-beta-alpha zinc fingers"/>
    <property type="match status" value="1"/>
</dbReference>
<evidence type="ECO:0000256" key="5">
    <source>
        <dbReference type="ARBA" id="ARBA00023242"/>
    </source>
</evidence>
<evidence type="ECO:0000256" key="3">
    <source>
        <dbReference type="ARBA" id="ARBA00022771"/>
    </source>
</evidence>
<reference evidence="9" key="1">
    <citation type="submission" date="2020-12" db="EMBL/GenBank/DDBJ databases">
        <title>Metabolic potential, ecology and presence of endohyphal bacteria is reflected in genomic diversity of Mucoromycotina.</title>
        <authorList>
            <person name="Muszewska A."/>
            <person name="Okrasinska A."/>
            <person name="Steczkiewicz K."/>
            <person name="Drgas O."/>
            <person name="Orlowska M."/>
            <person name="Perlinska-Lenart U."/>
            <person name="Aleksandrzak-Piekarczyk T."/>
            <person name="Szatraj K."/>
            <person name="Zielenkiewicz U."/>
            <person name="Pilsyk S."/>
            <person name="Malc E."/>
            <person name="Mieczkowski P."/>
            <person name="Kruszewska J.S."/>
            <person name="Biernat P."/>
            <person name="Pawlowska J."/>
        </authorList>
    </citation>
    <scope>NUCLEOTIDE SEQUENCE</scope>
    <source>
        <strain evidence="9">WA0000067209</strain>
    </source>
</reference>
<keyword evidence="10" id="KW-1185">Reference proteome</keyword>
<evidence type="ECO:0000256" key="2">
    <source>
        <dbReference type="ARBA" id="ARBA00022737"/>
    </source>
</evidence>
<dbReference type="InterPro" id="IPR050527">
    <property type="entry name" value="Snail/Krueppel_Znf"/>
</dbReference>
<dbReference type="InterPro" id="IPR013087">
    <property type="entry name" value="Znf_C2H2_type"/>
</dbReference>
<dbReference type="InterPro" id="IPR000408">
    <property type="entry name" value="Reg_chr_condens"/>
</dbReference>
<accession>A0A8H7UK03</accession>
<dbReference type="GO" id="GO:0000978">
    <property type="term" value="F:RNA polymerase II cis-regulatory region sequence-specific DNA binding"/>
    <property type="evidence" value="ECO:0007669"/>
    <property type="project" value="TreeGrafter"/>
</dbReference>
<feature type="region of interest" description="Disordered" evidence="7">
    <location>
        <begin position="268"/>
        <end position="288"/>
    </location>
</feature>
<dbReference type="InterPro" id="IPR036236">
    <property type="entry name" value="Znf_C2H2_sf"/>
</dbReference>
<dbReference type="Pfam" id="PF00096">
    <property type="entry name" value="zf-C2H2"/>
    <property type="match status" value="1"/>
</dbReference>
<evidence type="ECO:0000256" key="1">
    <source>
        <dbReference type="ARBA" id="ARBA00022723"/>
    </source>
</evidence>
<organism evidence="9 10">
    <name type="scientific">Mortierella isabellina</name>
    <name type="common">Filamentous fungus</name>
    <name type="synonym">Umbelopsis isabellina</name>
    <dbReference type="NCBI Taxonomy" id="91625"/>
    <lineage>
        <taxon>Eukaryota</taxon>
        <taxon>Fungi</taxon>
        <taxon>Fungi incertae sedis</taxon>
        <taxon>Mucoromycota</taxon>
        <taxon>Mucoromycotina</taxon>
        <taxon>Umbelopsidomycetes</taxon>
        <taxon>Umbelopsidales</taxon>
        <taxon>Umbelopsidaceae</taxon>
        <taxon>Umbelopsis</taxon>
    </lineage>
</organism>
<dbReference type="PROSITE" id="PS50157">
    <property type="entry name" value="ZINC_FINGER_C2H2_2"/>
    <property type="match status" value="2"/>
</dbReference>
<feature type="domain" description="C2H2-type" evidence="8">
    <location>
        <begin position="310"/>
        <end position="337"/>
    </location>
</feature>
<evidence type="ECO:0000256" key="6">
    <source>
        <dbReference type="PROSITE-ProRule" id="PRU00042"/>
    </source>
</evidence>
<dbReference type="PROSITE" id="PS00626">
    <property type="entry name" value="RCC1_2"/>
    <property type="match status" value="1"/>
</dbReference>
<dbReference type="Gene3D" id="3.30.160.60">
    <property type="entry name" value="Classic Zinc Finger"/>
    <property type="match status" value="1"/>
</dbReference>
<protein>
    <recommendedName>
        <fullName evidence="8">C2H2-type domain-containing protein</fullName>
    </recommendedName>
</protein>
<gene>
    <name evidence="9" type="ORF">INT43_000476</name>
</gene>
<dbReference type="EMBL" id="JAEPQZ010000002">
    <property type="protein sequence ID" value="KAG2184567.1"/>
    <property type="molecule type" value="Genomic_DNA"/>
</dbReference>
<dbReference type="PROSITE" id="PS00028">
    <property type="entry name" value="ZINC_FINGER_C2H2_1"/>
    <property type="match status" value="2"/>
</dbReference>
<feature type="domain" description="C2H2-type" evidence="8">
    <location>
        <begin position="340"/>
        <end position="367"/>
    </location>
</feature>
<dbReference type="SMART" id="SM00355">
    <property type="entry name" value="ZnF_C2H2"/>
    <property type="match status" value="2"/>
</dbReference>
<dbReference type="FunFam" id="3.30.160.60:FF:000303">
    <property type="entry name" value="Zinc finger protein 41"/>
    <property type="match status" value="1"/>
</dbReference>
<evidence type="ECO:0000313" key="9">
    <source>
        <dbReference type="EMBL" id="KAG2184567.1"/>
    </source>
</evidence>
<comment type="caution">
    <text evidence="9">The sequence shown here is derived from an EMBL/GenBank/DDBJ whole genome shotgun (WGS) entry which is preliminary data.</text>
</comment>
<dbReference type="OrthoDB" id="8117402at2759"/>
<keyword evidence="5" id="KW-0539">Nucleus</keyword>
<sequence length="391" mass="43338">MGTQILPSQVEESQPKLNPTIVSVSAGPGHSLVVPSMEHEAYPSDDDEDFYHQLPNNPSPGINIVPPNRQVQTVYSDYYQPNYHMYNDGVFGNQNISYTCFEDELNGFSLPENSLGESYGSYSDASLVFSPPRPDSEMEFGSANNSLRTHALQDLMNQGTSAADLQQLTRSTSDFIVSDVFSMDEVSAQNGHLFSPQSYEYHPLMHGLCSSSPITPAAPLETPVASQDSMASDSPYEEPCYLSPMSTDMSYSVASSCNSESIFHSHMRATSTSRSPTVSDHPLSRTSSNRIRKAPSDLILVSGPSGSRHYHCKFCPHTCKRTTNMREHQKKHDPNRPRPFVCMICSKGFARKSDLKRHVRLHLKEDPETAEFALTYISLLSNPPLPHSSFG</sequence>
<keyword evidence="4" id="KW-0862">Zinc</keyword>
<keyword evidence="1" id="KW-0479">Metal-binding</keyword>
<dbReference type="Proteomes" id="UP000654370">
    <property type="component" value="Unassembled WGS sequence"/>
</dbReference>
<keyword evidence="3 6" id="KW-0863">Zinc-finger</keyword>
<name>A0A8H7UK03_MORIS</name>
<dbReference type="AlphaFoldDB" id="A0A8H7UK03"/>
<proteinExistence type="predicted"/>
<feature type="region of interest" description="Disordered" evidence="7">
    <location>
        <begin position="1"/>
        <end position="20"/>
    </location>
</feature>